<feature type="region of interest" description="Disordered" evidence="5">
    <location>
        <begin position="9"/>
        <end position="46"/>
    </location>
</feature>
<evidence type="ECO:0000313" key="7">
    <source>
        <dbReference type="EMBL" id="TPX71581.1"/>
    </source>
</evidence>
<protein>
    <recommendedName>
        <fullName evidence="4">Large ribosomal subunit protein uL30m</fullName>
    </recommendedName>
</protein>
<sequence length="207" mass="22728">MFRSALALFPRQPRFSGPTITRHSAPTPEMLARTQPQKSTASVETPISKPTATKATAFAKPIKFTKKTKFHLTTTQTAVPLPTTFASKDMTIPLFKSLHKLDKTGKAAVQPTPIAGEAYPFRYYKITLRRGLRGIEKSVKKCVDALGLKGRHETVWKSVNPHNAGLILKIRELITVELANELPKDLGRPRAVKGYVKAGCGLPNISA</sequence>
<organism evidence="7 8">
    <name type="scientific">Chytriomyces confervae</name>
    <dbReference type="NCBI Taxonomy" id="246404"/>
    <lineage>
        <taxon>Eukaryota</taxon>
        <taxon>Fungi</taxon>
        <taxon>Fungi incertae sedis</taxon>
        <taxon>Chytridiomycota</taxon>
        <taxon>Chytridiomycota incertae sedis</taxon>
        <taxon>Chytridiomycetes</taxon>
        <taxon>Chytridiales</taxon>
        <taxon>Chytriomycetaceae</taxon>
        <taxon>Chytriomyces</taxon>
    </lineage>
</organism>
<dbReference type="InterPro" id="IPR036919">
    <property type="entry name" value="Ribo_uL30_ferredoxin-like_sf"/>
</dbReference>
<comment type="caution">
    <text evidence="7">The sequence shown here is derived from an EMBL/GenBank/DDBJ whole genome shotgun (WGS) entry which is preliminary data.</text>
</comment>
<dbReference type="GO" id="GO:0015934">
    <property type="term" value="C:large ribosomal subunit"/>
    <property type="evidence" value="ECO:0007669"/>
    <property type="project" value="InterPro"/>
</dbReference>
<dbReference type="STRING" id="246404.A0A507F5L6"/>
<keyword evidence="8" id="KW-1185">Reference proteome</keyword>
<dbReference type="CDD" id="cd01658">
    <property type="entry name" value="Ribosomal_L30"/>
    <property type="match status" value="1"/>
</dbReference>
<gene>
    <name evidence="7" type="ORF">CcCBS67573_g06148</name>
</gene>
<evidence type="ECO:0000256" key="1">
    <source>
        <dbReference type="ARBA" id="ARBA00007594"/>
    </source>
</evidence>
<dbReference type="AlphaFoldDB" id="A0A507F5L6"/>
<dbReference type="InterPro" id="IPR016082">
    <property type="entry name" value="Ribosomal_uL30_ferredoxin-like"/>
</dbReference>
<dbReference type="GO" id="GO:0006412">
    <property type="term" value="P:translation"/>
    <property type="evidence" value="ECO:0007669"/>
    <property type="project" value="InterPro"/>
</dbReference>
<evidence type="ECO:0000256" key="4">
    <source>
        <dbReference type="ARBA" id="ARBA00035281"/>
    </source>
</evidence>
<evidence type="ECO:0000256" key="2">
    <source>
        <dbReference type="ARBA" id="ARBA00022980"/>
    </source>
</evidence>
<evidence type="ECO:0000259" key="6">
    <source>
        <dbReference type="Pfam" id="PF00327"/>
    </source>
</evidence>
<dbReference type="SUPFAM" id="SSF55129">
    <property type="entry name" value="Ribosomal protein L30p/L7e"/>
    <property type="match status" value="1"/>
</dbReference>
<dbReference type="Pfam" id="PF00327">
    <property type="entry name" value="Ribosomal_L30"/>
    <property type="match status" value="1"/>
</dbReference>
<evidence type="ECO:0000256" key="3">
    <source>
        <dbReference type="ARBA" id="ARBA00023274"/>
    </source>
</evidence>
<name>A0A507F5L6_9FUNG</name>
<dbReference type="Proteomes" id="UP000320333">
    <property type="component" value="Unassembled WGS sequence"/>
</dbReference>
<feature type="compositionally biased region" description="Polar residues" evidence="5">
    <location>
        <begin position="34"/>
        <end position="45"/>
    </location>
</feature>
<accession>A0A507F5L6</accession>
<dbReference type="EMBL" id="QEAP01000249">
    <property type="protein sequence ID" value="TPX71581.1"/>
    <property type="molecule type" value="Genomic_DNA"/>
</dbReference>
<evidence type="ECO:0000256" key="5">
    <source>
        <dbReference type="SAM" id="MobiDB-lite"/>
    </source>
</evidence>
<keyword evidence="2" id="KW-0689">Ribosomal protein</keyword>
<dbReference type="Gene3D" id="3.30.1390.20">
    <property type="entry name" value="Ribosomal protein L30, ferredoxin-like fold domain"/>
    <property type="match status" value="1"/>
</dbReference>
<evidence type="ECO:0000313" key="8">
    <source>
        <dbReference type="Proteomes" id="UP000320333"/>
    </source>
</evidence>
<comment type="similarity">
    <text evidence="1">Belongs to the universal ribosomal protein uL30 family.</text>
</comment>
<proteinExistence type="inferred from homology"/>
<reference evidence="7 8" key="1">
    <citation type="journal article" date="2019" name="Sci. Rep.">
        <title>Comparative genomics of chytrid fungi reveal insights into the obligate biotrophic and pathogenic lifestyle of Synchytrium endobioticum.</title>
        <authorList>
            <person name="van de Vossenberg B.T.L.H."/>
            <person name="Warris S."/>
            <person name="Nguyen H.D.T."/>
            <person name="van Gent-Pelzer M.P.E."/>
            <person name="Joly D.L."/>
            <person name="van de Geest H.C."/>
            <person name="Bonants P.J.M."/>
            <person name="Smith D.S."/>
            <person name="Levesque C.A."/>
            <person name="van der Lee T.A.J."/>
        </authorList>
    </citation>
    <scope>NUCLEOTIDE SEQUENCE [LARGE SCALE GENOMIC DNA]</scope>
    <source>
        <strain evidence="7 8">CBS 675.73</strain>
    </source>
</reference>
<dbReference type="GO" id="GO:0003735">
    <property type="term" value="F:structural constituent of ribosome"/>
    <property type="evidence" value="ECO:0007669"/>
    <property type="project" value="InterPro"/>
</dbReference>
<keyword evidence="3" id="KW-0687">Ribonucleoprotein</keyword>
<dbReference type="InterPro" id="IPR005996">
    <property type="entry name" value="Ribosomal_uL30_bac-type"/>
</dbReference>
<dbReference type="OrthoDB" id="509901at2759"/>
<feature type="domain" description="Large ribosomal subunit protein uL30-like ferredoxin-like fold" evidence="6">
    <location>
        <begin position="124"/>
        <end position="174"/>
    </location>
</feature>